<organism evidence="4 5">
    <name type="scientific">Lophium mytilinum</name>
    <dbReference type="NCBI Taxonomy" id="390894"/>
    <lineage>
        <taxon>Eukaryota</taxon>
        <taxon>Fungi</taxon>
        <taxon>Dikarya</taxon>
        <taxon>Ascomycota</taxon>
        <taxon>Pezizomycotina</taxon>
        <taxon>Dothideomycetes</taxon>
        <taxon>Pleosporomycetidae</taxon>
        <taxon>Mytilinidiales</taxon>
        <taxon>Mytilinidiaceae</taxon>
        <taxon>Lophium</taxon>
    </lineage>
</organism>
<keyword evidence="2 3" id="KW-0040">ANK repeat</keyword>
<evidence type="ECO:0000256" key="1">
    <source>
        <dbReference type="ARBA" id="ARBA00022737"/>
    </source>
</evidence>
<keyword evidence="5" id="KW-1185">Reference proteome</keyword>
<feature type="repeat" description="ANK" evidence="3">
    <location>
        <begin position="48"/>
        <end position="80"/>
    </location>
</feature>
<dbReference type="OrthoDB" id="195446at2759"/>
<dbReference type="Gene3D" id="1.25.40.20">
    <property type="entry name" value="Ankyrin repeat-containing domain"/>
    <property type="match status" value="2"/>
</dbReference>
<dbReference type="PROSITE" id="PS50088">
    <property type="entry name" value="ANK_REPEAT"/>
    <property type="match status" value="4"/>
</dbReference>
<dbReference type="Pfam" id="PF12796">
    <property type="entry name" value="Ank_2"/>
    <property type="match status" value="1"/>
</dbReference>
<dbReference type="PANTHER" id="PTHR24171">
    <property type="entry name" value="ANKYRIN REPEAT DOMAIN-CONTAINING PROTEIN 39-RELATED"/>
    <property type="match status" value="1"/>
</dbReference>
<proteinExistence type="predicted"/>
<sequence length="419" mass="46911">MDLVKTGHYGFLGTGQQSSQLYWINKKRREERCVLPALPGILNISKENSDPPLIIAACRRDVAMMQLLLAEGADINIRAKSRRDQTPLHTLISRRSSNLEAMEHLLREGASVDVRDRSGLTPLHCASACNDLRSIQLLVRHGADLTATCHGRSMLFFCCEQNVFRYLLSEGLDLKAKDWYGLSAMHCSLSKPSLRRYVLQRSLIQTLDYHDPVPPLYSHDEIAKGLVSSVTVFSRALGQARLKALIPLEPLSGQSPLCIAASNHLLESAEALLSLGANIDFEGCPVGSALMAANSKGDLQMVKLLVRSGAKVIYFIRQDNLWRNAFGYGEEWPTTSRWLSVRCHFGPLMLEYASQEDIQDQRQTRPWSGLVGVEISLAGRQLRSPKESSEKYLVRINKVKRSCHGKVIVAGWDHYRYPD</sequence>
<dbReference type="AlphaFoldDB" id="A0A6A6QX68"/>
<dbReference type="PANTHER" id="PTHR24171:SF9">
    <property type="entry name" value="ANKYRIN REPEAT DOMAIN-CONTAINING PROTEIN 39"/>
    <property type="match status" value="1"/>
</dbReference>
<dbReference type="SMART" id="SM00248">
    <property type="entry name" value="ANK"/>
    <property type="match status" value="6"/>
</dbReference>
<evidence type="ECO:0000256" key="3">
    <source>
        <dbReference type="PROSITE-ProRule" id="PRU00023"/>
    </source>
</evidence>
<dbReference type="Proteomes" id="UP000799750">
    <property type="component" value="Unassembled WGS sequence"/>
</dbReference>
<evidence type="ECO:0000313" key="4">
    <source>
        <dbReference type="EMBL" id="KAF2496420.1"/>
    </source>
</evidence>
<feature type="repeat" description="ANK" evidence="3">
    <location>
        <begin position="118"/>
        <end position="150"/>
    </location>
</feature>
<dbReference type="InterPro" id="IPR002110">
    <property type="entry name" value="Ankyrin_rpt"/>
</dbReference>
<dbReference type="EMBL" id="MU004188">
    <property type="protein sequence ID" value="KAF2496420.1"/>
    <property type="molecule type" value="Genomic_DNA"/>
</dbReference>
<gene>
    <name evidence="4" type="ORF">BU16DRAFT_377254</name>
</gene>
<reference evidence="4" key="1">
    <citation type="journal article" date="2020" name="Stud. Mycol.">
        <title>101 Dothideomycetes genomes: a test case for predicting lifestyles and emergence of pathogens.</title>
        <authorList>
            <person name="Haridas S."/>
            <person name="Albert R."/>
            <person name="Binder M."/>
            <person name="Bloem J."/>
            <person name="Labutti K."/>
            <person name="Salamov A."/>
            <person name="Andreopoulos B."/>
            <person name="Baker S."/>
            <person name="Barry K."/>
            <person name="Bills G."/>
            <person name="Bluhm B."/>
            <person name="Cannon C."/>
            <person name="Castanera R."/>
            <person name="Culley D."/>
            <person name="Daum C."/>
            <person name="Ezra D."/>
            <person name="Gonzalez J."/>
            <person name="Henrissat B."/>
            <person name="Kuo A."/>
            <person name="Liang C."/>
            <person name="Lipzen A."/>
            <person name="Lutzoni F."/>
            <person name="Magnuson J."/>
            <person name="Mondo S."/>
            <person name="Nolan M."/>
            <person name="Ohm R."/>
            <person name="Pangilinan J."/>
            <person name="Park H.-J."/>
            <person name="Ramirez L."/>
            <person name="Alfaro M."/>
            <person name="Sun H."/>
            <person name="Tritt A."/>
            <person name="Yoshinaga Y."/>
            <person name="Zwiers L.-H."/>
            <person name="Turgeon B."/>
            <person name="Goodwin S."/>
            <person name="Spatafora J."/>
            <person name="Crous P."/>
            <person name="Grigoriev I."/>
        </authorList>
    </citation>
    <scope>NUCLEOTIDE SEQUENCE</scope>
    <source>
        <strain evidence="4">CBS 269.34</strain>
    </source>
</reference>
<feature type="repeat" description="ANK" evidence="3">
    <location>
        <begin position="83"/>
        <end position="117"/>
    </location>
</feature>
<evidence type="ECO:0000256" key="2">
    <source>
        <dbReference type="ARBA" id="ARBA00023043"/>
    </source>
</evidence>
<feature type="repeat" description="ANK" evidence="3">
    <location>
        <begin position="252"/>
        <end position="284"/>
    </location>
</feature>
<name>A0A6A6QX68_9PEZI</name>
<keyword evidence="1" id="KW-0677">Repeat</keyword>
<protein>
    <submittedName>
        <fullName evidence="4">Ankyrin</fullName>
    </submittedName>
</protein>
<dbReference type="Pfam" id="PF00023">
    <property type="entry name" value="Ank"/>
    <property type="match status" value="1"/>
</dbReference>
<dbReference type="PROSITE" id="PS50297">
    <property type="entry name" value="ANK_REP_REGION"/>
    <property type="match status" value="4"/>
</dbReference>
<dbReference type="InterPro" id="IPR036770">
    <property type="entry name" value="Ankyrin_rpt-contain_sf"/>
</dbReference>
<evidence type="ECO:0000313" key="5">
    <source>
        <dbReference type="Proteomes" id="UP000799750"/>
    </source>
</evidence>
<accession>A0A6A6QX68</accession>
<dbReference type="SUPFAM" id="SSF48403">
    <property type="entry name" value="Ankyrin repeat"/>
    <property type="match status" value="1"/>
</dbReference>